<evidence type="ECO:0000313" key="2">
    <source>
        <dbReference type="Proteomes" id="UP000821865"/>
    </source>
</evidence>
<comment type="caution">
    <text evidence="1">The sequence shown here is derived from an EMBL/GenBank/DDBJ whole genome shotgun (WGS) entry which is preliminary data.</text>
</comment>
<name>A0ACB8E303_DERSI</name>
<gene>
    <name evidence="1" type="ORF">HPB49_020642</name>
</gene>
<evidence type="ECO:0000313" key="1">
    <source>
        <dbReference type="EMBL" id="KAH7980979.1"/>
    </source>
</evidence>
<reference evidence="1" key="1">
    <citation type="submission" date="2020-05" db="EMBL/GenBank/DDBJ databases">
        <title>Large-scale comparative analyses of tick genomes elucidate their genetic diversity and vector capacities.</title>
        <authorList>
            <person name="Jia N."/>
            <person name="Wang J."/>
            <person name="Shi W."/>
            <person name="Du L."/>
            <person name="Sun Y."/>
            <person name="Zhan W."/>
            <person name="Jiang J."/>
            <person name="Wang Q."/>
            <person name="Zhang B."/>
            <person name="Ji P."/>
            <person name="Sakyi L.B."/>
            <person name="Cui X."/>
            <person name="Yuan T."/>
            <person name="Jiang B."/>
            <person name="Yang W."/>
            <person name="Lam T.T.-Y."/>
            <person name="Chang Q."/>
            <person name="Ding S."/>
            <person name="Wang X."/>
            <person name="Zhu J."/>
            <person name="Ruan X."/>
            <person name="Zhao L."/>
            <person name="Wei J."/>
            <person name="Que T."/>
            <person name="Du C."/>
            <person name="Cheng J."/>
            <person name="Dai P."/>
            <person name="Han X."/>
            <person name="Huang E."/>
            <person name="Gao Y."/>
            <person name="Liu J."/>
            <person name="Shao H."/>
            <person name="Ye R."/>
            <person name="Li L."/>
            <person name="Wei W."/>
            <person name="Wang X."/>
            <person name="Wang C."/>
            <person name="Yang T."/>
            <person name="Huo Q."/>
            <person name="Li W."/>
            <person name="Guo W."/>
            <person name="Chen H."/>
            <person name="Zhou L."/>
            <person name="Ni X."/>
            <person name="Tian J."/>
            <person name="Zhou Y."/>
            <person name="Sheng Y."/>
            <person name="Liu T."/>
            <person name="Pan Y."/>
            <person name="Xia L."/>
            <person name="Li J."/>
            <person name="Zhao F."/>
            <person name="Cao W."/>
        </authorList>
    </citation>
    <scope>NUCLEOTIDE SEQUENCE</scope>
    <source>
        <strain evidence="1">Dsil-2018</strain>
    </source>
</reference>
<dbReference type="Proteomes" id="UP000821865">
    <property type="component" value="Chromosome 1"/>
</dbReference>
<keyword evidence="2" id="KW-1185">Reference proteome</keyword>
<proteinExistence type="predicted"/>
<organism evidence="1 2">
    <name type="scientific">Dermacentor silvarum</name>
    <name type="common">Tick</name>
    <dbReference type="NCBI Taxonomy" id="543639"/>
    <lineage>
        <taxon>Eukaryota</taxon>
        <taxon>Metazoa</taxon>
        <taxon>Ecdysozoa</taxon>
        <taxon>Arthropoda</taxon>
        <taxon>Chelicerata</taxon>
        <taxon>Arachnida</taxon>
        <taxon>Acari</taxon>
        <taxon>Parasitiformes</taxon>
        <taxon>Ixodida</taxon>
        <taxon>Ixodoidea</taxon>
        <taxon>Ixodidae</taxon>
        <taxon>Rhipicephalinae</taxon>
        <taxon>Dermacentor</taxon>
    </lineage>
</organism>
<sequence>MVPATPRDTGPRRRCCCCCCRWPAAERCATTPRDDRRCARDQGADTNWSQAAAAGARAPGPRRSGFADAQVAGGPTHEAETKVSCLLRAHLHGGHGGRSLSGRSVATDVRHADETHLRCDGRSCGTERRCGVHLLRQDGWNKPWPSKRNPQRVPKPRRDRRKPHHCLLSPAGASRRNRALAATGAARALRIRNPEVLVPESLEDSGSPPYGVLGRRRGVEVLTVGLGRPRQRRAGPPGRFALPFTQRLSTEAQKSTAFRVFLMDGGDTIADVLLSLKHAVVHPSSPAGGAGPYGAGPAEAPPPPPPPHMFPTSMSVNLSMNMTMGVTGWEPSYAAQWAPPPYHHHPQEELYASTGYATDVAAPPPPPPPAPHQVAAGQVAGGVVAQGGIAGVPGAARGSDGRVNLCGICGKAYARPSTLKTHLRTHSGERPYRCLQCSKCFSQAANLTAHLRTHSGEKPFRCPVGRYRGGHSLRLRVGRVALSGGIRPGATTWCRLGGPLYLNQVPGQVRSDTQREGLGCLARHLHRVVVVVSEMEQSLLELSVHRPVSIGCRSSVRVATRSRDRSPRDHSSSSFVSSRDVASDSCLEHLTEAVPPLLSRTVIRAACRYHSSCSGILLFTWFAVQCSSKLSTEAQQSTAFRVLLMDGGDTIADVLLSLKDAVVHPNSPAGGVGAYGAGPAEAPPPPPPPHMFPTSMSVNLSMNMTMGVTSWEPSYATHWAPPPYHHHHPSTGYAKDVAAPPPLPPPAPHQVAAGQVAGGVVAQGGIAGVPGAARGSDGRVNLCGICGKAYARPSTLKMHLRTHSGERPYRCLQCSKCFSQAANLTAHLRTHSGEKPFRCPVCERRFSQSSSVTTHMRTHSGERPYRCFLCKKAFSDSSTLTKHMRTHSGEKPYQCRLCLLRFSQSGNLNRHMRVHANVS</sequence>
<dbReference type="EMBL" id="CM023470">
    <property type="protein sequence ID" value="KAH7980979.1"/>
    <property type="molecule type" value="Genomic_DNA"/>
</dbReference>
<protein>
    <submittedName>
        <fullName evidence="1">Uncharacterized protein</fullName>
    </submittedName>
</protein>
<accession>A0ACB8E303</accession>